<organism evidence="1 2">
    <name type="scientific">Aspergillus melleus</name>
    <dbReference type="NCBI Taxonomy" id="138277"/>
    <lineage>
        <taxon>Eukaryota</taxon>
        <taxon>Fungi</taxon>
        <taxon>Dikarya</taxon>
        <taxon>Ascomycota</taxon>
        <taxon>Pezizomycotina</taxon>
        <taxon>Eurotiomycetes</taxon>
        <taxon>Eurotiomycetidae</taxon>
        <taxon>Eurotiales</taxon>
        <taxon>Aspergillaceae</taxon>
        <taxon>Aspergillus</taxon>
        <taxon>Aspergillus subgen. Circumdati</taxon>
    </lineage>
</organism>
<proteinExistence type="predicted"/>
<reference evidence="1 2" key="1">
    <citation type="journal article" date="2023" name="ACS Omega">
        <title>Identification of the Neoaspergillic Acid Biosynthesis Gene Cluster by Establishing an In Vitro CRISPR-Ribonucleoprotein Genetic System in Aspergillus melleus.</title>
        <authorList>
            <person name="Yuan B."/>
            <person name="Grau M.F."/>
            <person name="Murata R.M."/>
            <person name="Torok T."/>
            <person name="Venkateswaran K."/>
            <person name="Stajich J.E."/>
            <person name="Wang C.C.C."/>
        </authorList>
    </citation>
    <scope>NUCLEOTIDE SEQUENCE [LARGE SCALE GENOMIC DNA]</scope>
    <source>
        <strain evidence="1 2">IMV 1140</strain>
    </source>
</reference>
<name>A0ACC3AVY9_9EURO</name>
<gene>
    <name evidence="1" type="ORF">N8T08_008151</name>
</gene>
<protein>
    <submittedName>
        <fullName evidence="1">Uncharacterized protein</fullName>
    </submittedName>
</protein>
<keyword evidence="2" id="KW-1185">Reference proteome</keyword>
<comment type="caution">
    <text evidence="1">The sequence shown here is derived from an EMBL/GenBank/DDBJ whole genome shotgun (WGS) entry which is preliminary data.</text>
</comment>
<sequence length="411" mass="45410">MSGTSRGLDEGLIASTIADKPFIDKFGLEADYLSAAEQANRQSNVTTMVTIGCLPGAFLAFLWSEKIGMLWSMRQACVIWVVGCVIFLTSHSIGQLYAGRLIMGMGIGQFEVLAPVYLGEVAPREMRGILIGLFGMSEYLGIMTGYFSIWGASIHIPDWSSKQWIIPHSVQIMWAGLLLISSIFCEESPRYMCKMGRHDTAAKTLAKLWDLSVFDPAVQDEINSAQRQLEEESGQISARSFLGTAKSLFTTKENLKRIAFMFTLQCLIQWSGPTSITTYAPRLFALFGIEGQSQTLFTTAIFGAVKFASALGSALFMIDFLGRRRTLYIGITMQLVAFVYCAIFLTIYSTLSETSQDAPAAKHAAIGAIVMIYLIGVAWALGWNSIQVEFGDYMAFWESDGYFKGRSHYAT</sequence>
<dbReference type="EMBL" id="JAOPJF010000054">
    <property type="protein sequence ID" value="KAK1142069.1"/>
    <property type="molecule type" value="Genomic_DNA"/>
</dbReference>
<dbReference type="Proteomes" id="UP001177260">
    <property type="component" value="Unassembled WGS sequence"/>
</dbReference>
<evidence type="ECO:0000313" key="2">
    <source>
        <dbReference type="Proteomes" id="UP001177260"/>
    </source>
</evidence>
<accession>A0ACC3AVY9</accession>
<evidence type="ECO:0000313" key="1">
    <source>
        <dbReference type="EMBL" id="KAK1142069.1"/>
    </source>
</evidence>